<reference evidence="1" key="1">
    <citation type="journal article" date="2023" name="Science">
        <title>Genome structures resolve the early diversification of teleost fishes.</title>
        <authorList>
            <person name="Parey E."/>
            <person name="Louis A."/>
            <person name="Montfort J."/>
            <person name="Bouchez O."/>
            <person name="Roques C."/>
            <person name="Iampietro C."/>
            <person name="Lluch J."/>
            <person name="Castinel A."/>
            <person name="Donnadieu C."/>
            <person name="Desvignes T."/>
            <person name="Floi Bucao C."/>
            <person name="Jouanno E."/>
            <person name="Wen M."/>
            <person name="Mejri S."/>
            <person name="Dirks R."/>
            <person name="Jansen H."/>
            <person name="Henkel C."/>
            <person name="Chen W.J."/>
            <person name="Zahm M."/>
            <person name="Cabau C."/>
            <person name="Klopp C."/>
            <person name="Thompson A.W."/>
            <person name="Robinson-Rechavi M."/>
            <person name="Braasch I."/>
            <person name="Lecointre G."/>
            <person name="Bobe J."/>
            <person name="Postlethwait J.H."/>
            <person name="Berthelot C."/>
            <person name="Roest Crollius H."/>
            <person name="Guiguen Y."/>
        </authorList>
    </citation>
    <scope>NUCLEOTIDE SEQUENCE</scope>
    <source>
        <strain evidence="1">WJC10195</strain>
    </source>
</reference>
<dbReference type="EMBL" id="JAINUF010000001">
    <property type="protein sequence ID" value="KAJ8382015.1"/>
    <property type="molecule type" value="Genomic_DNA"/>
</dbReference>
<proteinExistence type="predicted"/>
<gene>
    <name evidence="1" type="ORF">SKAU_G00027930</name>
</gene>
<protein>
    <submittedName>
        <fullName evidence="1">Uncharacterized protein</fullName>
    </submittedName>
</protein>
<evidence type="ECO:0000313" key="1">
    <source>
        <dbReference type="EMBL" id="KAJ8382015.1"/>
    </source>
</evidence>
<keyword evidence="2" id="KW-1185">Reference proteome</keyword>
<evidence type="ECO:0000313" key="2">
    <source>
        <dbReference type="Proteomes" id="UP001152622"/>
    </source>
</evidence>
<comment type="caution">
    <text evidence="1">The sequence shown here is derived from an EMBL/GenBank/DDBJ whole genome shotgun (WGS) entry which is preliminary data.</text>
</comment>
<sequence length="109" mass="11795">MNHNRSDCVQEQKKMAAAVRGLFGLTVALLPGGIHLGNAQLPICSTSPKMLPWQPGSVQSFPPDAAVGPPDFMFHVKPQPERGQRTKITLDRNAGKEEEMAKPSSGTIF</sequence>
<dbReference type="AlphaFoldDB" id="A0A9Q1GEE6"/>
<name>A0A9Q1GEE6_SYNKA</name>
<organism evidence="1 2">
    <name type="scientific">Synaphobranchus kaupii</name>
    <name type="common">Kaup's arrowtooth eel</name>
    <dbReference type="NCBI Taxonomy" id="118154"/>
    <lineage>
        <taxon>Eukaryota</taxon>
        <taxon>Metazoa</taxon>
        <taxon>Chordata</taxon>
        <taxon>Craniata</taxon>
        <taxon>Vertebrata</taxon>
        <taxon>Euteleostomi</taxon>
        <taxon>Actinopterygii</taxon>
        <taxon>Neopterygii</taxon>
        <taxon>Teleostei</taxon>
        <taxon>Anguilliformes</taxon>
        <taxon>Synaphobranchidae</taxon>
        <taxon>Synaphobranchus</taxon>
    </lineage>
</organism>
<accession>A0A9Q1GEE6</accession>
<dbReference type="Proteomes" id="UP001152622">
    <property type="component" value="Chromosome 1"/>
</dbReference>